<dbReference type="AlphaFoldDB" id="A0A0F9PH05"/>
<evidence type="ECO:0008006" key="2">
    <source>
        <dbReference type="Google" id="ProtNLM"/>
    </source>
</evidence>
<sequence length="51" mass="6109">MKTKNKPYRLKCKNCGFTYHTISQISRNKGVKLKCSLCNRETNWLNKQFKK</sequence>
<evidence type="ECO:0000313" key="1">
    <source>
        <dbReference type="EMBL" id="KKN00296.1"/>
    </source>
</evidence>
<proteinExistence type="predicted"/>
<gene>
    <name evidence="1" type="ORF">LCGC14_1139190</name>
</gene>
<dbReference type="EMBL" id="LAZR01005393">
    <property type="protein sequence ID" value="KKN00296.1"/>
    <property type="molecule type" value="Genomic_DNA"/>
</dbReference>
<name>A0A0F9PH05_9ZZZZ</name>
<accession>A0A0F9PH05</accession>
<comment type="caution">
    <text evidence="1">The sequence shown here is derived from an EMBL/GenBank/DDBJ whole genome shotgun (WGS) entry which is preliminary data.</text>
</comment>
<organism evidence="1">
    <name type="scientific">marine sediment metagenome</name>
    <dbReference type="NCBI Taxonomy" id="412755"/>
    <lineage>
        <taxon>unclassified sequences</taxon>
        <taxon>metagenomes</taxon>
        <taxon>ecological metagenomes</taxon>
    </lineage>
</organism>
<reference evidence="1" key="1">
    <citation type="journal article" date="2015" name="Nature">
        <title>Complex archaea that bridge the gap between prokaryotes and eukaryotes.</title>
        <authorList>
            <person name="Spang A."/>
            <person name="Saw J.H."/>
            <person name="Jorgensen S.L."/>
            <person name="Zaremba-Niedzwiedzka K."/>
            <person name="Martijn J."/>
            <person name="Lind A.E."/>
            <person name="van Eijk R."/>
            <person name="Schleper C."/>
            <person name="Guy L."/>
            <person name="Ettema T.J."/>
        </authorList>
    </citation>
    <scope>NUCLEOTIDE SEQUENCE</scope>
</reference>
<protein>
    <recommendedName>
        <fullName evidence="2">Zinc finger/thioredoxin putative domain-containing protein</fullName>
    </recommendedName>
</protein>